<dbReference type="InterPro" id="IPR009009">
    <property type="entry name" value="RlpA-like_DPBB"/>
</dbReference>
<dbReference type="Gene3D" id="2.40.40.10">
    <property type="entry name" value="RlpA-like domain"/>
    <property type="match status" value="1"/>
</dbReference>
<evidence type="ECO:0000313" key="4">
    <source>
        <dbReference type="Proteomes" id="UP000005143"/>
    </source>
</evidence>
<dbReference type="SUPFAM" id="SSF50685">
    <property type="entry name" value="Barwin-like endoglucanases"/>
    <property type="match status" value="1"/>
</dbReference>
<evidence type="ECO:0000259" key="2">
    <source>
        <dbReference type="Pfam" id="PF03330"/>
    </source>
</evidence>
<keyword evidence="3" id="KW-0449">Lipoprotein</keyword>
<dbReference type="InterPro" id="IPR036908">
    <property type="entry name" value="RlpA-like_sf"/>
</dbReference>
<dbReference type="Proteomes" id="UP000005143">
    <property type="component" value="Unassembled WGS sequence"/>
</dbReference>
<reference evidence="3 4" key="1">
    <citation type="journal article" date="2013" name="Biodegradation">
        <title>Quantitative proteomic analysis of ibuprofen-degrading Patulibacter sp. strain I11.</title>
        <authorList>
            <person name="Almeida B."/>
            <person name="Kjeldal H."/>
            <person name="Lolas I."/>
            <person name="Knudsen A.D."/>
            <person name="Carvalho G."/>
            <person name="Nielsen K.L."/>
            <person name="Barreto Crespo M.T."/>
            <person name="Stensballe A."/>
            <person name="Nielsen J.L."/>
        </authorList>
    </citation>
    <scope>NUCLEOTIDE SEQUENCE [LARGE SCALE GENOMIC DNA]</scope>
    <source>
        <strain evidence="3 4">I11</strain>
    </source>
</reference>
<accession>H0EBG0</accession>
<feature type="chain" id="PRO_5003531384" evidence="1">
    <location>
        <begin position="31"/>
        <end position="241"/>
    </location>
</feature>
<dbReference type="OrthoDB" id="9779128at2"/>
<feature type="signal peptide" evidence="1">
    <location>
        <begin position="1"/>
        <end position="30"/>
    </location>
</feature>
<feature type="domain" description="RlpA-like protein double-psi beta-barrel" evidence="2">
    <location>
        <begin position="156"/>
        <end position="239"/>
    </location>
</feature>
<evidence type="ECO:0000256" key="1">
    <source>
        <dbReference type="SAM" id="SignalP"/>
    </source>
</evidence>
<keyword evidence="4" id="KW-1185">Reference proteome</keyword>
<sequence length="241" mass="25399">MTRHAFVTPHRAALAAGAALALTATSPAIAAAPAAGGATPSGDAAPTTVAAPAVAKRFAANIRMSSERGSVLVGRVASYTGRVARAPRDLRVRLELRREGRWRTVDRDIVARGGRFHLETKVRRTGDLLARVRVVGTSKVEGDSERVARVHGFRAAYASYYGPGLYGGPLACGGRLGPGTIGVAHKSLPCGTKLTLRVGHREVRARVIDRGPYVGNREFDLTTATRNALGFGDVGTVLVDR</sequence>
<dbReference type="PATRIC" id="fig|1097667.3.peg.4154"/>
<comment type="caution">
    <text evidence="3">The sequence shown here is derived from an EMBL/GenBank/DDBJ whole genome shotgun (WGS) entry which is preliminary data.</text>
</comment>
<proteinExistence type="predicted"/>
<evidence type="ECO:0000313" key="3">
    <source>
        <dbReference type="EMBL" id="EHN09036.1"/>
    </source>
</evidence>
<dbReference type="EMBL" id="AGUD01000306">
    <property type="protein sequence ID" value="EHN09036.1"/>
    <property type="molecule type" value="Genomic_DNA"/>
</dbReference>
<dbReference type="RefSeq" id="WP_007578922.1">
    <property type="nucleotide sequence ID" value="NZ_AGUD01000306.1"/>
</dbReference>
<keyword evidence="1" id="KW-0732">Signal</keyword>
<gene>
    <name evidence="3" type="ORF">PAI11_41890</name>
</gene>
<name>H0EBG0_9ACTN</name>
<protein>
    <submittedName>
        <fullName evidence="3">Rare lipoprotein A</fullName>
    </submittedName>
</protein>
<dbReference type="AlphaFoldDB" id="H0EBG0"/>
<dbReference type="CDD" id="cd22268">
    <property type="entry name" value="DPBB_RlpA-like"/>
    <property type="match status" value="1"/>
</dbReference>
<organism evidence="3 4">
    <name type="scientific">Patulibacter medicamentivorans</name>
    <dbReference type="NCBI Taxonomy" id="1097667"/>
    <lineage>
        <taxon>Bacteria</taxon>
        <taxon>Bacillati</taxon>
        <taxon>Actinomycetota</taxon>
        <taxon>Thermoleophilia</taxon>
        <taxon>Solirubrobacterales</taxon>
        <taxon>Patulibacteraceae</taxon>
        <taxon>Patulibacter</taxon>
    </lineage>
</organism>
<dbReference type="Pfam" id="PF03330">
    <property type="entry name" value="DPBB_1"/>
    <property type="match status" value="1"/>
</dbReference>